<accession>H1S6V2</accession>
<dbReference type="Gene3D" id="1.20.1420.60">
    <property type="match status" value="1"/>
</dbReference>
<reference evidence="2 3" key="1">
    <citation type="journal article" date="2012" name="J. Bacteriol.">
        <title>De Novo Genome Project of Cupriavidus basilensis OR16.</title>
        <authorList>
            <person name="Cserhati M."/>
            <person name="Kriszt B."/>
            <person name="Szoboszlay S."/>
            <person name="Toth A."/>
            <person name="Szabo I."/>
            <person name="Tancsics A."/>
            <person name="Nagy I."/>
            <person name="Horvath B."/>
            <person name="Nagy I."/>
            <person name="Kukolya J."/>
        </authorList>
    </citation>
    <scope>NUCLEOTIDE SEQUENCE [LARGE SCALE GENOMIC DNA]</scope>
    <source>
        <strain evidence="2 3">OR16</strain>
    </source>
</reference>
<dbReference type="EMBL" id="AHJE01000044">
    <property type="protein sequence ID" value="EHP41763.1"/>
    <property type="molecule type" value="Genomic_DNA"/>
</dbReference>
<dbReference type="InterPro" id="IPR025402">
    <property type="entry name" value="DMP19_C"/>
</dbReference>
<comment type="caution">
    <text evidence="2">The sequence shown here is derived from an EMBL/GenBank/DDBJ whole genome shotgun (WGS) entry which is preliminary data.</text>
</comment>
<dbReference type="Pfam" id="PF14300">
    <property type="entry name" value="DMP19"/>
    <property type="match status" value="1"/>
</dbReference>
<gene>
    <name evidence="2" type="ORF">OR16_18261</name>
</gene>
<evidence type="ECO:0000313" key="2">
    <source>
        <dbReference type="EMBL" id="EHP41763.1"/>
    </source>
</evidence>
<dbReference type="OrthoDB" id="2216871at2"/>
<dbReference type="Proteomes" id="UP000005808">
    <property type="component" value="Unassembled WGS sequence"/>
</dbReference>
<feature type="domain" description="DNA mimic protein DMP19 C-terminal" evidence="1">
    <location>
        <begin position="79"/>
        <end position="113"/>
    </location>
</feature>
<proteinExistence type="predicted"/>
<organism evidence="2 3">
    <name type="scientific">Cupriavidus basilensis OR16</name>
    <dbReference type="NCBI Taxonomy" id="1127483"/>
    <lineage>
        <taxon>Bacteria</taxon>
        <taxon>Pseudomonadati</taxon>
        <taxon>Pseudomonadota</taxon>
        <taxon>Betaproteobacteria</taxon>
        <taxon>Burkholderiales</taxon>
        <taxon>Burkholderiaceae</taxon>
        <taxon>Cupriavidus</taxon>
    </lineage>
</organism>
<protein>
    <recommendedName>
        <fullName evidence="1">DNA mimic protein DMP19 C-terminal domain-containing protein</fullName>
    </recommendedName>
</protein>
<name>H1S6V2_9BURK</name>
<sequence length="130" mass="14307">MSERLPCALCGELILADTAAKTGGLCMPCKGGYRQQIDDGKKRRVRERQCGESAEREYWTGLVNRVHGEGGGFLSLGIHEKTYFAVTCLIGEVYSGGFHQFFSNSAGECYEYALHHRTRCPGESLLGRPG</sequence>
<dbReference type="AlphaFoldDB" id="H1S6V2"/>
<evidence type="ECO:0000259" key="1">
    <source>
        <dbReference type="Pfam" id="PF14300"/>
    </source>
</evidence>
<dbReference type="RefSeq" id="WP_006159147.1">
    <property type="nucleotide sequence ID" value="NZ_AHJE01000044.1"/>
</dbReference>
<evidence type="ECO:0000313" key="3">
    <source>
        <dbReference type="Proteomes" id="UP000005808"/>
    </source>
</evidence>